<organism evidence="3">
    <name type="scientific">marine sediment metagenome</name>
    <dbReference type="NCBI Taxonomy" id="412755"/>
    <lineage>
        <taxon>unclassified sequences</taxon>
        <taxon>metagenomes</taxon>
        <taxon>ecological metagenomes</taxon>
    </lineage>
</organism>
<protein>
    <recommendedName>
        <fullName evidence="2">Peptidase A2 domain-containing protein</fullName>
    </recommendedName>
</protein>
<dbReference type="PROSITE" id="PS50175">
    <property type="entry name" value="ASP_PROT_RETROV"/>
    <property type="match status" value="1"/>
</dbReference>
<dbReference type="InterPro" id="IPR021109">
    <property type="entry name" value="Peptidase_aspartic_dom_sf"/>
</dbReference>
<feature type="domain" description="Peptidase A2" evidence="2">
    <location>
        <begin position="18"/>
        <end position="58"/>
    </location>
</feature>
<dbReference type="SUPFAM" id="SSF50630">
    <property type="entry name" value="Acid proteases"/>
    <property type="match status" value="1"/>
</dbReference>
<dbReference type="InterPro" id="IPR001969">
    <property type="entry name" value="Aspartic_peptidase_AS"/>
</dbReference>
<proteinExistence type="predicted"/>
<dbReference type="Pfam" id="PF13975">
    <property type="entry name" value="gag-asp_proteas"/>
    <property type="match status" value="1"/>
</dbReference>
<evidence type="ECO:0000259" key="2">
    <source>
        <dbReference type="PROSITE" id="PS50175"/>
    </source>
</evidence>
<dbReference type="AlphaFoldDB" id="X1L872"/>
<dbReference type="InterPro" id="IPR001995">
    <property type="entry name" value="Peptidase_A2_cat"/>
</dbReference>
<dbReference type="GO" id="GO:0004190">
    <property type="term" value="F:aspartic-type endopeptidase activity"/>
    <property type="evidence" value="ECO:0007669"/>
    <property type="project" value="InterPro"/>
</dbReference>
<accession>X1L872</accession>
<dbReference type="GO" id="GO:0006508">
    <property type="term" value="P:proteolysis"/>
    <property type="evidence" value="ECO:0007669"/>
    <property type="project" value="InterPro"/>
</dbReference>
<comment type="caution">
    <text evidence="3">The sequence shown here is derived from an EMBL/GenBank/DDBJ whole genome shotgun (WGS) entry which is preliminary data.</text>
</comment>
<keyword evidence="1" id="KW-0378">Hydrolase</keyword>
<reference evidence="3" key="1">
    <citation type="journal article" date="2014" name="Front. Microbiol.">
        <title>High frequency of phylogenetically diverse reductive dehalogenase-homologous genes in deep subseafloor sedimentary metagenomes.</title>
        <authorList>
            <person name="Kawai M."/>
            <person name="Futagami T."/>
            <person name="Toyoda A."/>
            <person name="Takaki Y."/>
            <person name="Nishi S."/>
            <person name="Hori S."/>
            <person name="Arai W."/>
            <person name="Tsubouchi T."/>
            <person name="Morono Y."/>
            <person name="Uchiyama I."/>
            <person name="Ito T."/>
            <person name="Fujiyama A."/>
            <person name="Inagaki F."/>
            <person name="Takami H."/>
        </authorList>
    </citation>
    <scope>NUCLEOTIDE SEQUENCE</scope>
    <source>
        <strain evidence="3">Expedition CK06-06</strain>
    </source>
</reference>
<gene>
    <name evidence="3" type="ORF">S06H3_05841</name>
</gene>
<evidence type="ECO:0000313" key="3">
    <source>
        <dbReference type="EMBL" id="GAH90363.1"/>
    </source>
</evidence>
<dbReference type="Gene3D" id="2.40.70.10">
    <property type="entry name" value="Acid Proteases"/>
    <property type="match status" value="1"/>
</dbReference>
<dbReference type="PROSITE" id="PS00141">
    <property type="entry name" value="ASP_PROTEASE"/>
    <property type="match status" value="1"/>
</dbReference>
<dbReference type="EMBL" id="BARV01002206">
    <property type="protein sequence ID" value="GAH90363.1"/>
    <property type="molecule type" value="Genomic_DNA"/>
</dbReference>
<sequence length="117" mass="13287">PDSLIPVEVLTKFGYQSLEFVLDTGADFTMLPRHMAEVIEIDLSACPQSRSYGIEGNGVKVYASQIQIKIGQVELKIRCLFSEKETTPYILGRADIFSRFNITFDNRNKKIKLTKIK</sequence>
<evidence type="ECO:0000256" key="1">
    <source>
        <dbReference type="ARBA" id="ARBA00022801"/>
    </source>
</evidence>
<name>X1L872_9ZZZZ</name>
<feature type="non-terminal residue" evidence="3">
    <location>
        <position position="1"/>
    </location>
</feature>